<evidence type="ECO:0000313" key="3">
    <source>
        <dbReference type="Proteomes" id="UP001596407"/>
    </source>
</evidence>
<dbReference type="AlphaFoldDB" id="A0ABD5WN18"/>
<protein>
    <recommendedName>
        <fullName evidence="1">DUF8152 domain-containing protein</fullName>
    </recommendedName>
</protein>
<dbReference type="RefSeq" id="WP_276280509.1">
    <property type="nucleotide sequence ID" value="NZ_CP119809.1"/>
</dbReference>
<organism evidence="2 3">
    <name type="scientific">Halorussus caseinilyticus</name>
    <dbReference type="NCBI Taxonomy" id="3034025"/>
    <lineage>
        <taxon>Archaea</taxon>
        <taxon>Methanobacteriati</taxon>
        <taxon>Methanobacteriota</taxon>
        <taxon>Stenosarchaea group</taxon>
        <taxon>Halobacteria</taxon>
        <taxon>Halobacteriales</taxon>
        <taxon>Haladaptataceae</taxon>
        <taxon>Halorussus</taxon>
    </lineage>
</organism>
<dbReference type="EMBL" id="JBHSZH010000005">
    <property type="protein sequence ID" value="MFC7081558.1"/>
    <property type="molecule type" value="Genomic_DNA"/>
</dbReference>
<dbReference type="Proteomes" id="UP001596407">
    <property type="component" value="Unassembled WGS sequence"/>
</dbReference>
<dbReference type="GeneID" id="79305153"/>
<dbReference type="InterPro" id="IPR058465">
    <property type="entry name" value="DUF8152"/>
</dbReference>
<gene>
    <name evidence="2" type="ORF">ACFQJ6_17040</name>
</gene>
<proteinExistence type="predicted"/>
<keyword evidence="3" id="KW-1185">Reference proteome</keyword>
<reference evidence="2 3" key="1">
    <citation type="journal article" date="2019" name="Int. J. Syst. Evol. Microbiol.">
        <title>The Global Catalogue of Microorganisms (GCM) 10K type strain sequencing project: providing services to taxonomists for standard genome sequencing and annotation.</title>
        <authorList>
            <consortium name="The Broad Institute Genomics Platform"/>
            <consortium name="The Broad Institute Genome Sequencing Center for Infectious Disease"/>
            <person name="Wu L."/>
            <person name="Ma J."/>
        </authorList>
    </citation>
    <scope>NUCLEOTIDE SEQUENCE [LARGE SCALE GENOMIC DNA]</scope>
    <source>
        <strain evidence="2 3">DT72</strain>
    </source>
</reference>
<feature type="domain" description="DUF8152" evidence="1">
    <location>
        <begin position="13"/>
        <end position="93"/>
    </location>
</feature>
<name>A0ABD5WN18_9EURY</name>
<evidence type="ECO:0000313" key="2">
    <source>
        <dbReference type="EMBL" id="MFC7081558.1"/>
    </source>
</evidence>
<accession>A0ABD5WN18</accession>
<evidence type="ECO:0000259" key="1">
    <source>
        <dbReference type="Pfam" id="PF26479"/>
    </source>
</evidence>
<comment type="caution">
    <text evidence="2">The sequence shown here is derived from an EMBL/GenBank/DDBJ whole genome shotgun (WGS) entry which is preliminary data.</text>
</comment>
<sequence>MTATDDADLPSLVADLHDHLEATAELPVETRASQWLGEAEAVCEDATGPNVPEAVVQKRVEQVRMLLSNVKETGNEAADEHVAAARELVAEIETRL</sequence>
<dbReference type="Pfam" id="PF26479">
    <property type="entry name" value="DUF8152"/>
    <property type="match status" value="1"/>
</dbReference>